<keyword evidence="2" id="KW-1185">Reference proteome</keyword>
<evidence type="ECO:0000313" key="2">
    <source>
        <dbReference type="Proteomes" id="UP000196158"/>
    </source>
</evidence>
<reference evidence="1 2" key="1">
    <citation type="submission" date="2017-04" db="EMBL/GenBank/DDBJ databases">
        <authorList>
            <person name="Afonso C.L."/>
            <person name="Miller P.J."/>
            <person name="Scott M.A."/>
            <person name="Spackman E."/>
            <person name="Goraichik I."/>
            <person name="Dimitrov K.M."/>
            <person name="Suarez D.L."/>
            <person name="Swayne D.E."/>
        </authorList>
    </citation>
    <scope>NUCLEOTIDE SEQUENCE [LARGE SCALE GENOMIC DNA]</scope>
</reference>
<dbReference type="Proteomes" id="UP000196158">
    <property type="component" value="Unassembled WGS sequence"/>
</dbReference>
<dbReference type="GO" id="GO:0016874">
    <property type="term" value="F:ligase activity"/>
    <property type="evidence" value="ECO:0007669"/>
    <property type="project" value="UniProtKB-KW"/>
</dbReference>
<evidence type="ECO:0000313" key="1">
    <source>
        <dbReference type="EMBL" id="SMN22794.1"/>
    </source>
</evidence>
<dbReference type="OrthoDB" id="4065415at2759"/>
<protein>
    <submittedName>
        <fullName evidence="1">Similar to Saccharomyces cerevisiae YLR224W F-box protein and component of SCF ubiquitin ligase complexes involved in ubiquitin-dependent protein catabolism</fullName>
    </submittedName>
</protein>
<accession>A0A1X7RB18</accession>
<gene>
    <name evidence="1" type="ORF">KASA_0E00385G</name>
</gene>
<dbReference type="EMBL" id="FXLY01000014">
    <property type="protein sequence ID" value="SMN22794.1"/>
    <property type="molecule type" value="Genomic_DNA"/>
</dbReference>
<organism evidence="1 2">
    <name type="scientific">Maudiozyma saulgeensis</name>
    <dbReference type="NCBI Taxonomy" id="1789683"/>
    <lineage>
        <taxon>Eukaryota</taxon>
        <taxon>Fungi</taxon>
        <taxon>Dikarya</taxon>
        <taxon>Ascomycota</taxon>
        <taxon>Saccharomycotina</taxon>
        <taxon>Saccharomycetes</taxon>
        <taxon>Saccharomycetales</taxon>
        <taxon>Saccharomycetaceae</taxon>
        <taxon>Maudiozyma</taxon>
    </lineage>
</organism>
<keyword evidence="1" id="KW-0436">Ligase</keyword>
<name>A0A1X7RB18_9SACH</name>
<proteinExistence type="predicted"/>
<sequence length="366" mass="42564">MPLLLTELPAEILCYILNLTKRDLCGVCKLFMSLYNDTYMHKCLKIFPLGNQAWSVLQQPLKEEIMTLDVHRRHIRRSLYMNLLENPKNDFGQNSSDNVPFGEYIVDSWYLIHSLLFTCPFVSNINLYDNIQEDEPIMHSTLFCLPRQYLIKSPRVPLNMWLSIKDVSYLYPIRNIITNVMATTDIRRNEEFSPLGQLCDWIKEPGVYCIRLGTISVSYMDYQKDNLSHFLSMKIVASLTGGYDWNNLSSINLLGYNFDSYATHLKRPWILFKLDLMYESLFYPAQIPKMNSILSSLEDEIQNDPMTITTTIDKTITHNNSVSEIPPLIRQDFKIPLEILSTYRDDQMDPPIIPSIPDPRVPSIII</sequence>
<dbReference type="AlphaFoldDB" id="A0A1X7RB18"/>